<dbReference type="Proteomes" id="UP001529338">
    <property type="component" value="Unassembled WGS sequence"/>
</dbReference>
<comment type="caution">
    <text evidence="6">The sequence shown here is derived from an EMBL/GenBank/DDBJ whole genome shotgun (WGS) entry which is preliminary data.</text>
</comment>
<dbReference type="InterPro" id="IPR017853">
    <property type="entry name" value="GH"/>
</dbReference>
<organism evidence="6 7">
    <name type="scientific">Cellulomonas alba</name>
    <dbReference type="NCBI Taxonomy" id="3053467"/>
    <lineage>
        <taxon>Bacteria</taxon>
        <taxon>Bacillati</taxon>
        <taxon>Actinomycetota</taxon>
        <taxon>Actinomycetes</taxon>
        <taxon>Micrococcales</taxon>
        <taxon>Cellulomonadaceae</taxon>
        <taxon>Cellulomonas</taxon>
    </lineage>
</organism>
<feature type="region of interest" description="Disordered" evidence="4">
    <location>
        <begin position="29"/>
        <end position="74"/>
    </location>
</feature>
<reference evidence="6 7" key="1">
    <citation type="submission" date="2023-06" db="EMBL/GenBank/DDBJ databases">
        <title>Cellulomonas sp. MW4 Whole genome sequence.</title>
        <authorList>
            <person name="Park S."/>
        </authorList>
    </citation>
    <scope>NUCLEOTIDE SEQUENCE [LARGE SCALE GENOMIC DNA]</scope>
    <source>
        <strain evidence="6 7">MW4</strain>
    </source>
</reference>
<name>A0ABT7SIQ8_9CELL</name>
<dbReference type="EMBL" id="JAUCGQ010000002">
    <property type="protein sequence ID" value="MDM7856036.1"/>
    <property type="molecule type" value="Genomic_DNA"/>
</dbReference>
<dbReference type="PROSITE" id="PS00775">
    <property type="entry name" value="GLYCOSYL_HYDROL_F3"/>
    <property type="match status" value="1"/>
</dbReference>
<evidence type="ECO:0000256" key="4">
    <source>
        <dbReference type="SAM" id="MobiDB-lite"/>
    </source>
</evidence>
<evidence type="ECO:0000313" key="6">
    <source>
        <dbReference type="EMBL" id="MDM7856036.1"/>
    </source>
</evidence>
<proteinExistence type="inferred from homology"/>
<evidence type="ECO:0000313" key="7">
    <source>
        <dbReference type="Proteomes" id="UP001529338"/>
    </source>
</evidence>
<feature type="compositionally biased region" description="Low complexity" evidence="4">
    <location>
        <begin position="29"/>
        <end position="71"/>
    </location>
</feature>
<gene>
    <name evidence="6" type="ORF">QRT04_13955</name>
</gene>
<dbReference type="InterPro" id="IPR019800">
    <property type="entry name" value="Glyco_hydro_3_AS"/>
</dbReference>
<dbReference type="RefSeq" id="WP_289456112.1">
    <property type="nucleotide sequence ID" value="NZ_JAUCGQ010000002.1"/>
</dbReference>
<dbReference type="SUPFAM" id="SSF51445">
    <property type="entry name" value="(Trans)glycosidases"/>
    <property type="match status" value="1"/>
</dbReference>
<dbReference type="InterPro" id="IPR050226">
    <property type="entry name" value="NagZ_Beta-hexosaminidase"/>
</dbReference>
<feature type="domain" description="Glycoside hydrolase family 3 N-terminal" evidence="5">
    <location>
        <begin position="78"/>
        <end position="402"/>
    </location>
</feature>
<evidence type="ECO:0000256" key="3">
    <source>
        <dbReference type="ARBA" id="ARBA00023295"/>
    </source>
</evidence>
<dbReference type="PANTHER" id="PTHR30480">
    <property type="entry name" value="BETA-HEXOSAMINIDASE-RELATED"/>
    <property type="match status" value="1"/>
</dbReference>
<sequence length="410" mass="41699">MTRRGRAVVVGVIVVLVVVAGVAAAQALRQGPPTAGPTSTGTATRTPTPTATVTPTPTRSATPTASPTEPADPLAGWTLEQKVGQLFMVGVDLTKPQQVAYRAVRDDHVGNVFLHGRTTAGLGPTRTLVRSMTSLVSPETTHGTRMFVATDQEGGLVQALQGPGFARIPDAMTQAGWSTPTLRSRAATWGGQLAAAGVNLDLAPVMDLVPGAAAAATNPPVGQLHRNYGYTPASVTGSANAFSAGLRSEGVGVAVKHFPGLGRVTGNTDTTAGVTDGVTTRHGASVDVFRSGIDAGAELVMVSTAVYSRIDGSRPAAFSPVVVTDMLRGDLGFRGLVITDDLSAAAQVEAWTPGERAVQAIDAGVDLVLVSKDPSVTHAAVQAVLGRARSDAAFAAKVDAAAHAVVAAKS</sequence>
<dbReference type="GO" id="GO:0016787">
    <property type="term" value="F:hydrolase activity"/>
    <property type="evidence" value="ECO:0007669"/>
    <property type="project" value="UniProtKB-KW"/>
</dbReference>
<evidence type="ECO:0000256" key="2">
    <source>
        <dbReference type="ARBA" id="ARBA00022801"/>
    </source>
</evidence>
<dbReference type="PANTHER" id="PTHR30480:SF16">
    <property type="entry name" value="GLYCOSIDE HYDROLASE FAMILY 3 DOMAIN PROTEIN"/>
    <property type="match status" value="1"/>
</dbReference>
<evidence type="ECO:0000256" key="1">
    <source>
        <dbReference type="ARBA" id="ARBA00005336"/>
    </source>
</evidence>
<keyword evidence="7" id="KW-1185">Reference proteome</keyword>
<protein>
    <submittedName>
        <fullName evidence="6">Glycoside hydrolase family 3 N-terminal domain-containing protein</fullName>
    </submittedName>
</protein>
<evidence type="ECO:0000259" key="5">
    <source>
        <dbReference type="Pfam" id="PF00933"/>
    </source>
</evidence>
<comment type="similarity">
    <text evidence="1">Belongs to the glycosyl hydrolase 3 family.</text>
</comment>
<dbReference type="InterPro" id="IPR036962">
    <property type="entry name" value="Glyco_hydro_3_N_sf"/>
</dbReference>
<keyword evidence="3" id="KW-0326">Glycosidase</keyword>
<dbReference type="Gene3D" id="3.20.20.300">
    <property type="entry name" value="Glycoside hydrolase, family 3, N-terminal domain"/>
    <property type="match status" value="1"/>
</dbReference>
<dbReference type="InterPro" id="IPR001764">
    <property type="entry name" value="Glyco_hydro_3_N"/>
</dbReference>
<accession>A0ABT7SIQ8</accession>
<keyword evidence="2 6" id="KW-0378">Hydrolase</keyword>
<dbReference type="Pfam" id="PF00933">
    <property type="entry name" value="Glyco_hydro_3"/>
    <property type="match status" value="1"/>
</dbReference>